<dbReference type="EMBL" id="MLJW01000584">
    <property type="protein sequence ID" value="OIQ84886.1"/>
    <property type="molecule type" value="Genomic_DNA"/>
</dbReference>
<reference evidence="2" key="1">
    <citation type="submission" date="2016-10" db="EMBL/GenBank/DDBJ databases">
        <title>Sequence of Gallionella enrichment culture.</title>
        <authorList>
            <person name="Poehlein A."/>
            <person name="Muehling M."/>
            <person name="Daniel R."/>
        </authorList>
    </citation>
    <scope>NUCLEOTIDE SEQUENCE</scope>
</reference>
<evidence type="ECO:0000256" key="1">
    <source>
        <dbReference type="SAM" id="Phobius"/>
    </source>
</evidence>
<proteinExistence type="predicted"/>
<gene>
    <name evidence="2" type="ORF">GALL_332930</name>
</gene>
<feature type="transmembrane region" description="Helical" evidence="1">
    <location>
        <begin position="27"/>
        <end position="44"/>
    </location>
</feature>
<name>A0A1J5QMW6_9ZZZZ</name>
<accession>A0A1J5QMW6</accession>
<organism evidence="2">
    <name type="scientific">mine drainage metagenome</name>
    <dbReference type="NCBI Taxonomy" id="410659"/>
    <lineage>
        <taxon>unclassified sequences</taxon>
        <taxon>metagenomes</taxon>
        <taxon>ecological metagenomes</taxon>
    </lineage>
</organism>
<sequence>MLRAAAILASLLMLVLGAVGSWQRRPAALQWMVLGGVLLAALLFERWRRPRPRDPGPWEASDERFIDPASGKLTTVWINRRTGERRYDTDV</sequence>
<dbReference type="AlphaFoldDB" id="A0A1J5QMW6"/>
<keyword evidence="1" id="KW-1133">Transmembrane helix</keyword>
<comment type="caution">
    <text evidence="2">The sequence shown here is derived from an EMBL/GenBank/DDBJ whole genome shotgun (WGS) entry which is preliminary data.</text>
</comment>
<evidence type="ECO:0000313" key="2">
    <source>
        <dbReference type="EMBL" id="OIQ84886.1"/>
    </source>
</evidence>
<keyword evidence="1" id="KW-0472">Membrane</keyword>
<protein>
    <submittedName>
        <fullName evidence="2">Uncharacterized protein</fullName>
    </submittedName>
</protein>
<keyword evidence="1" id="KW-0812">Transmembrane</keyword>